<dbReference type="Pfam" id="PF20434">
    <property type="entry name" value="BD-FAE"/>
    <property type="match status" value="1"/>
</dbReference>
<dbReference type="PANTHER" id="PTHR48081:SF9">
    <property type="entry name" value="CARBOXYLESTERASE"/>
    <property type="match status" value="1"/>
</dbReference>
<feature type="domain" description="BD-FAE-like" evidence="3">
    <location>
        <begin position="48"/>
        <end position="149"/>
    </location>
</feature>
<protein>
    <submittedName>
        <fullName evidence="4">Alpha/beta hydrolase</fullName>
    </submittedName>
    <submittedName>
        <fullName evidence="6">Lipase</fullName>
    </submittedName>
</protein>
<proteinExistence type="predicted"/>
<accession>A0A1Y3QYZ3</accession>
<reference evidence="8 9" key="3">
    <citation type="journal article" date="2019" name="Nat. Med.">
        <title>A library of human gut bacterial isolates paired with longitudinal multiomics data enables mechanistic microbiome research.</title>
        <authorList>
            <person name="Poyet M."/>
            <person name="Groussin M."/>
            <person name="Gibbons S.M."/>
            <person name="Avila-Pacheco J."/>
            <person name="Jiang X."/>
            <person name="Kearney S.M."/>
            <person name="Perrotta A.R."/>
            <person name="Berdy B."/>
            <person name="Zhao S."/>
            <person name="Lieberman T.D."/>
            <person name="Swanson P.K."/>
            <person name="Smith M."/>
            <person name="Roesemann S."/>
            <person name="Alexander J.E."/>
            <person name="Rich S.A."/>
            <person name="Livny J."/>
            <person name="Vlamakis H."/>
            <person name="Clish C."/>
            <person name="Bullock K."/>
            <person name="Deik A."/>
            <person name="Scott J."/>
            <person name="Pierce K.A."/>
            <person name="Xavier R.J."/>
            <person name="Alm E.J."/>
        </authorList>
    </citation>
    <scope>NUCLEOTIDE SEQUENCE [LARGE SCALE GENOMIC DNA]</scope>
    <source>
        <strain evidence="5 9">BIOML-A204</strain>
        <strain evidence="4 8">BIOML-A266</strain>
    </source>
</reference>
<evidence type="ECO:0000313" key="5">
    <source>
        <dbReference type="EMBL" id="KAA2563794.1"/>
    </source>
</evidence>
<dbReference type="EMBL" id="VVUY01000002">
    <property type="protein sequence ID" value="KAA2563794.1"/>
    <property type="molecule type" value="Genomic_DNA"/>
</dbReference>
<evidence type="ECO:0000259" key="3">
    <source>
        <dbReference type="Pfam" id="PF20434"/>
    </source>
</evidence>
<keyword evidence="2" id="KW-0732">Signal</keyword>
<feature type="signal peptide" evidence="2">
    <location>
        <begin position="1"/>
        <end position="20"/>
    </location>
</feature>
<dbReference type="PANTHER" id="PTHR48081">
    <property type="entry name" value="AB HYDROLASE SUPERFAMILY PROTEIN C4A8.06C"/>
    <property type="match status" value="1"/>
</dbReference>
<dbReference type="GO" id="GO:0016787">
    <property type="term" value="F:hydrolase activity"/>
    <property type="evidence" value="ECO:0007669"/>
    <property type="project" value="UniProtKB-KW"/>
</dbReference>
<dbReference type="Proteomes" id="UP000195772">
    <property type="component" value="Unassembled WGS sequence"/>
</dbReference>
<dbReference type="OrthoDB" id="9777975at2"/>
<dbReference type="Proteomes" id="UP000322940">
    <property type="component" value="Unassembled WGS sequence"/>
</dbReference>
<dbReference type="Proteomes" id="UP000323119">
    <property type="component" value="Unassembled WGS sequence"/>
</dbReference>
<dbReference type="AlphaFoldDB" id="A0A1Y3QYZ3"/>
<feature type="chain" id="PRO_5040673110" evidence="2">
    <location>
        <begin position="21"/>
        <end position="274"/>
    </location>
</feature>
<dbReference type="InterPro" id="IPR049492">
    <property type="entry name" value="BD-FAE-like_dom"/>
</dbReference>
<evidence type="ECO:0000313" key="7">
    <source>
        <dbReference type="Proteomes" id="UP000195772"/>
    </source>
</evidence>
<dbReference type="Gene3D" id="3.40.50.1820">
    <property type="entry name" value="alpha/beta hydrolase"/>
    <property type="match status" value="1"/>
</dbReference>
<dbReference type="InterPro" id="IPR029058">
    <property type="entry name" value="AB_hydrolase_fold"/>
</dbReference>
<evidence type="ECO:0000313" key="4">
    <source>
        <dbReference type="EMBL" id="KAA2380549.1"/>
    </source>
</evidence>
<evidence type="ECO:0000256" key="2">
    <source>
        <dbReference type="SAM" id="SignalP"/>
    </source>
</evidence>
<keyword evidence="1 4" id="KW-0378">Hydrolase</keyword>
<sequence length="274" mass="30435">MKRLVTLFFVLAVCGTGAVAQEGAYKTVKDIAYRDAAGDGNIDTMCRLDIYYPVGKTGFSTVVWYHGGGLTGGRREIPEALKDKGLAVVGVEYRLSPTVKVADCVDDAAAAAAWVVKHIASYGGDPGRVFVAGHSAGGYLTSMIGLDKRWLEPYGIDPDTAFVALIPYSGQVVTHFERRRELGLPDTQPLVDDMAPLSYVRPDCRPMLILSGDREREMLGRYEENAYFWRMMRVAGHPDVRICEFDGFDHGNMPQAGHFVAVRYIREMERRMDR</sequence>
<evidence type="ECO:0000313" key="8">
    <source>
        <dbReference type="Proteomes" id="UP000322940"/>
    </source>
</evidence>
<reference evidence="7" key="1">
    <citation type="submission" date="2017-04" db="EMBL/GenBank/DDBJ databases">
        <title>Function of individual gut microbiota members based on whole genome sequencing of pure cultures obtained from chicken caecum.</title>
        <authorList>
            <person name="Medvecky M."/>
            <person name="Cejkova D."/>
            <person name="Polansky O."/>
            <person name="Karasova D."/>
            <person name="Kubasova T."/>
            <person name="Cizek A."/>
            <person name="Rychlik I."/>
        </authorList>
    </citation>
    <scope>NUCLEOTIDE SEQUENCE [LARGE SCALE GENOMIC DNA]</scope>
    <source>
        <strain evidence="7">An90</strain>
    </source>
</reference>
<dbReference type="eggNOG" id="COG0657">
    <property type="taxonomic scope" value="Bacteria"/>
</dbReference>
<comment type="caution">
    <text evidence="6">The sequence shown here is derived from an EMBL/GenBank/DDBJ whole genome shotgun (WGS) entry which is preliminary data.</text>
</comment>
<dbReference type="SUPFAM" id="SSF53474">
    <property type="entry name" value="alpha/beta-Hydrolases"/>
    <property type="match status" value="1"/>
</dbReference>
<gene>
    <name evidence="6" type="ORF">B5G41_07875</name>
    <name evidence="5" type="ORF">F2S36_03010</name>
    <name evidence="4" type="ORF">F2Y10_03645</name>
</gene>
<dbReference type="InterPro" id="IPR050300">
    <property type="entry name" value="GDXG_lipolytic_enzyme"/>
</dbReference>
<dbReference type="RefSeq" id="WP_026318351.1">
    <property type="nucleotide sequence ID" value="NZ_AP025562.1"/>
</dbReference>
<evidence type="ECO:0000256" key="1">
    <source>
        <dbReference type="ARBA" id="ARBA00022801"/>
    </source>
</evidence>
<reference evidence="6" key="2">
    <citation type="journal article" date="2018" name="BMC Genomics">
        <title>Whole genome sequencing and function prediction of 133 gut anaerobes isolated from chicken caecum in pure cultures.</title>
        <authorList>
            <person name="Medvecky M."/>
            <person name="Cejkova D."/>
            <person name="Polansky O."/>
            <person name="Karasova D."/>
            <person name="Kubasova T."/>
            <person name="Cizek A."/>
            <person name="Rychlik I."/>
        </authorList>
    </citation>
    <scope>NUCLEOTIDE SEQUENCE</scope>
    <source>
        <strain evidence="6">An90</strain>
    </source>
</reference>
<dbReference type="EMBL" id="VVXH01000002">
    <property type="protein sequence ID" value="KAA2380549.1"/>
    <property type="molecule type" value="Genomic_DNA"/>
</dbReference>
<organism evidence="6 7">
    <name type="scientific">Alistipes onderdonkii</name>
    <dbReference type="NCBI Taxonomy" id="328813"/>
    <lineage>
        <taxon>Bacteria</taxon>
        <taxon>Pseudomonadati</taxon>
        <taxon>Bacteroidota</taxon>
        <taxon>Bacteroidia</taxon>
        <taxon>Bacteroidales</taxon>
        <taxon>Rikenellaceae</taxon>
        <taxon>Alistipes</taxon>
    </lineage>
</organism>
<evidence type="ECO:0000313" key="9">
    <source>
        <dbReference type="Proteomes" id="UP000323119"/>
    </source>
</evidence>
<evidence type="ECO:0000313" key="6">
    <source>
        <dbReference type="EMBL" id="OUN03597.1"/>
    </source>
</evidence>
<dbReference type="EMBL" id="NFHB01000004">
    <property type="protein sequence ID" value="OUN03597.1"/>
    <property type="molecule type" value="Genomic_DNA"/>
</dbReference>
<name>A0A1Y3QYZ3_9BACT</name>